<feature type="domain" description="PA14" evidence="5">
    <location>
        <begin position="37"/>
        <end position="179"/>
    </location>
</feature>
<reference evidence="6" key="1">
    <citation type="journal article" date="2014" name="Int. J. Syst. Evol. Microbiol.">
        <title>Complete genome sequence of Corynebacterium casei LMG S-19264T (=DSM 44701T), isolated from a smear-ripened cheese.</title>
        <authorList>
            <consortium name="US DOE Joint Genome Institute (JGI-PGF)"/>
            <person name="Walter F."/>
            <person name="Albersmeier A."/>
            <person name="Kalinowski J."/>
            <person name="Ruckert C."/>
        </authorList>
    </citation>
    <scope>NUCLEOTIDE SEQUENCE</scope>
    <source>
        <strain evidence="6">JCM 3086</strain>
    </source>
</reference>
<feature type="chain" id="PRO_5037090388" description="PA14 domain-containing protein" evidence="3">
    <location>
        <begin position="34"/>
        <end position="689"/>
    </location>
</feature>
<keyword evidence="2" id="KW-0119">Carbohydrate metabolism</keyword>
<accession>A0A917L9Q0</accession>
<evidence type="ECO:0000256" key="1">
    <source>
        <dbReference type="ARBA" id="ARBA00023295"/>
    </source>
</evidence>
<evidence type="ECO:0000259" key="4">
    <source>
        <dbReference type="PROSITE" id="PS50853"/>
    </source>
</evidence>
<keyword evidence="2" id="KW-0624">Polysaccharide degradation</keyword>
<keyword evidence="7" id="KW-1185">Reference proteome</keyword>
<dbReference type="InterPro" id="IPR036116">
    <property type="entry name" value="FN3_sf"/>
</dbReference>
<proteinExistence type="predicted"/>
<comment type="caution">
    <text evidence="6">The sequence shown here is derived from an EMBL/GenBank/DDBJ whole genome shotgun (WGS) entry which is preliminary data.</text>
</comment>
<dbReference type="InterPro" id="IPR013783">
    <property type="entry name" value="Ig-like_fold"/>
</dbReference>
<dbReference type="EMBL" id="BMQA01000041">
    <property type="protein sequence ID" value="GGJ52140.1"/>
    <property type="molecule type" value="Genomic_DNA"/>
</dbReference>
<dbReference type="Pfam" id="PF07691">
    <property type="entry name" value="PA14"/>
    <property type="match status" value="1"/>
</dbReference>
<sequence>MNPARRTTTAAATAVVLATAGGLLTVTTAPASAATTCTSPVFKRQFYANTTFSGTPKKTDCDSAVDQSWSGAPVTGLPRDNFGIRWSVTRDFGSGGPFSFSVSGLDGIRVYLDGVRKIDLWKNVSTIISKNVNVTIPSGKHTLRVDYVNWTGSAKVKFTYAPRTAATVDKVKPLVPTGTLVSYDQATGKAKLTWAKNKEMDLAGYRIYRRAKGGSFPGKPLATTTSTSYTDTTLPKSGASFYYEVRAYDKAGNESTGTADQGVTTVDRLAPTVRDLKVLSETSLGGVSLWWMSDEGSLKYKLLRSSSPDGPFTVATSNLSNSAIDETAPYGETSYYKVAATDPAGNNGYSSVVSFARPLAVPYFSRSQNRPEDGGGVDLSWEVSPYAPTEFRVHREERRFDDATGTFDVVDSRVVPCTPTLIDTAYGTRHTYACTDTTVTPSPSEGFYVYWVTTVDALGRESGPSAANSLSYRDGTAPPAVTGFTATATEYGTVLDWEDSPAADLAQYSVFRKSTKNDGTAYTWVGRTEPGTTRFVDTENLQDGETLTYFVDALDTSGNSVHTLVGDPYATAHTTVTEYDLRPTVETPADWLVSVKAKTDPAAGTVQLDWDLSSAYNLTDITGYRVYRWNPATAAYEPLTADPVTGLSYTDTTATAGTTHFYWVTALHADGTESAPGDAWVALAPQQSE</sequence>
<dbReference type="InterPro" id="IPR037524">
    <property type="entry name" value="PA14/GLEYA"/>
</dbReference>
<dbReference type="SUPFAM" id="SSF49265">
    <property type="entry name" value="Fibronectin type III"/>
    <property type="match status" value="2"/>
</dbReference>
<keyword evidence="3" id="KW-0732">Signal</keyword>
<dbReference type="InterPro" id="IPR011658">
    <property type="entry name" value="PA14_dom"/>
</dbReference>
<protein>
    <recommendedName>
        <fullName evidence="8">PA14 domain-containing protein</fullName>
    </recommendedName>
</protein>
<dbReference type="GO" id="GO:0000272">
    <property type="term" value="P:polysaccharide catabolic process"/>
    <property type="evidence" value="ECO:0007669"/>
    <property type="project" value="UniProtKB-KW"/>
</dbReference>
<dbReference type="Proteomes" id="UP000657574">
    <property type="component" value="Unassembled WGS sequence"/>
</dbReference>
<dbReference type="PROSITE" id="PS50853">
    <property type="entry name" value="FN3"/>
    <property type="match status" value="1"/>
</dbReference>
<dbReference type="PROSITE" id="PS51820">
    <property type="entry name" value="PA14"/>
    <property type="match status" value="1"/>
</dbReference>
<keyword evidence="1" id="KW-0378">Hydrolase</keyword>
<gene>
    <name evidence="6" type="ORF">GCM10010121_073780</name>
</gene>
<evidence type="ECO:0000259" key="5">
    <source>
        <dbReference type="PROSITE" id="PS51820"/>
    </source>
</evidence>
<evidence type="ECO:0000313" key="7">
    <source>
        <dbReference type="Proteomes" id="UP000657574"/>
    </source>
</evidence>
<dbReference type="RefSeq" id="WP_189315705.1">
    <property type="nucleotide sequence ID" value="NZ_BMQA01000041.1"/>
</dbReference>
<evidence type="ECO:0000256" key="2">
    <source>
        <dbReference type="ARBA" id="ARBA00023326"/>
    </source>
</evidence>
<dbReference type="GO" id="GO:0016798">
    <property type="term" value="F:hydrolase activity, acting on glycosyl bonds"/>
    <property type="evidence" value="ECO:0007669"/>
    <property type="project" value="UniProtKB-KW"/>
</dbReference>
<evidence type="ECO:0000256" key="3">
    <source>
        <dbReference type="SAM" id="SignalP"/>
    </source>
</evidence>
<name>A0A917L9Q0_9ACTN</name>
<evidence type="ECO:0000313" key="6">
    <source>
        <dbReference type="EMBL" id="GGJ52140.1"/>
    </source>
</evidence>
<evidence type="ECO:0008006" key="8">
    <source>
        <dbReference type="Google" id="ProtNLM"/>
    </source>
</evidence>
<dbReference type="SMART" id="SM00758">
    <property type="entry name" value="PA14"/>
    <property type="match status" value="1"/>
</dbReference>
<feature type="domain" description="Fibronectin type-III" evidence="4">
    <location>
        <begin position="587"/>
        <end position="687"/>
    </location>
</feature>
<dbReference type="SUPFAM" id="SSF56988">
    <property type="entry name" value="Anthrax protective antigen"/>
    <property type="match status" value="1"/>
</dbReference>
<keyword evidence="1" id="KW-0326">Glycosidase</keyword>
<reference evidence="6" key="2">
    <citation type="submission" date="2020-09" db="EMBL/GenBank/DDBJ databases">
        <authorList>
            <person name="Sun Q."/>
            <person name="Ohkuma M."/>
        </authorList>
    </citation>
    <scope>NUCLEOTIDE SEQUENCE</scope>
    <source>
        <strain evidence="6">JCM 3086</strain>
    </source>
</reference>
<dbReference type="InterPro" id="IPR003961">
    <property type="entry name" value="FN3_dom"/>
</dbReference>
<dbReference type="AlphaFoldDB" id="A0A917L9Q0"/>
<organism evidence="6 7">
    <name type="scientific">Streptomyces brasiliensis</name>
    <dbReference type="NCBI Taxonomy" id="1954"/>
    <lineage>
        <taxon>Bacteria</taxon>
        <taxon>Bacillati</taxon>
        <taxon>Actinomycetota</taxon>
        <taxon>Actinomycetes</taxon>
        <taxon>Kitasatosporales</taxon>
        <taxon>Streptomycetaceae</taxon>
        <taxon>Streptomyces</taxon>
    </lineage>
</organism>
<dbReference type="Gene3D" id="2.60.40.10">
    <property type="entry name" value="Immunoglobulins"/>
    <property type="match status" value="5"/>
</dbReference>
<feature type="signal peptide" evidence="3">
    <location>
        <begin position="1"/>
        <end position="33"/>
    </location>
</feature>